<dbReference type="Pfam" id="PF00069">
    <property type="entry name" value="Pkinase"/>
    <property type="match status" value="1"/>
</dbReference>
<evidence type="ECO:0000313" key="5">
    <source>
        <dbReference type="Proteomes" id="UP000663860"/>
    </source>
</evidence>
<dbReference type="SMART" id="SM00220">
    <property type="entry name" value="S_TKc"/>
    <property type="match status" value="1"/>
</dbReference>
<dbReference type="Proteomes" id="UP000663860">
    <property type="component" value="Unassembled WGS sequence"/>
</dbReference>
<name>A0A813TST8_9BILA</name>
<evidence type="ECO:0000313" key="3">
    <source>
        <dbReference type="EMBL" id="CAF0817675.1"/>
    </source>
</evidence>
<dbReference type="GO" id="GO:0004672">
    <property type="term" value="F:protein kinase activity"/>
    <property type="evidence" value="ECO:0007669"/>
    <property type="project" value="InterPro"/>
</dbReference>
<dbReference type="GO" id="GO:0005524">
    <property type="term" value="F:ATP binding"/>
    <property type="evidence" value="ECO:0007669"/>
    <property type="project" value="InterPro"/>
</dbReference>
<comment type="caution">
    <text evidence="3">The sequence shown here is derived from an EMBL/GenBank/DDBJ whole genome shotgun (WGS) entry which is preliminary data.</text>
</comment>
<dbReference type="PANTHER" id="PTHR44167:SF24">
    <property type="entry name" value="SERINE_THREONINE-PROTEIN KINASE CHK2"/>
    <property type="match status" value="1"/>
</dbReference>
<gene>
    <name evidence="3" type="ORF">IZO911_LOCUS7820</name>
    <name evidence="4" type="ORF">KXQ929_LOCUS7020</name>
</gene>
<reference evidence="3" key="1">
    <citation type="submission" date="2021-02" db="EMBL/GenBank/DDBJ databases">
        <authorList>
            <person name="Nowell W R."/>
        </authorList>
    </citation>
    <scope>NUCLEOTIDE SEQUENCE</scope>
</reference>
<dbReference type="InterPro" id="IPR011009">
    <property type="entry name" value="Kinase-like_dom_sf"/>
</dbReference>
<feature type="domain" description="Protein kinase" evidence="2">
    <location>
        <begin position="151"/>
        <end position="462"/>
    </location>
</feature>
<accession>A0A813TST8</accession>
<evidence type="ECO:0000259" key="2">
    <source>
        <dbReference type="PROSITE" id="PS50011"/>
    </source>
</evidence>
<evidence type="ECO:0000256" key="1">
    <source>
        <dbReference type="SAM" id="MobiDB-lite"/>
    </source>
</evidence>
<dbReference type="InterPro" id="IPR008271">
    <property type="entry name" value="Ser/Thr_kinase_AS"/>
</dbReference>
<dbReference type="PANTHER" id="PTHR44167">
    <property type="entry name" value="OVARIAN-SPECIFIC SERINE/THREONINE-PROTEIN KINASE LOK-RELATED"/>
    <property type="match status" value="1"/>
</dbReference>
<dbReference type="AlphaFoldDB" id="A0A813TST8"/>
<feature type="compositionally biased region" description="Acidic residues" evidence="1">
    <location>
        <begin position="96"/>
        <end position="105"/>
    </location>
</feature>
<sequence>MGLPIGTTAESLKEKLGERAKGQYVILRDETSTLASSGTIGYLREQSSEKLAKKFIKHWKNKEYFPGFILKYQLEIDNNDIDNDDIVNSSMIDSPQDGDFDDGDLTQDGFTPSQGSIKEDNQFGSSQLSAKEDYGSAEPTGLPDDVPRRWKRFQKETKTGGEGEVIKICPCTGKKTTATAAIKVYKYDTILTRKMRAYREKTAMKKLKDLSNVSHLYPSETDLVTNIPENFSDITNENDYKRFWMIMTLIEGFTLKEYVTQRYNHKKGFTLLDALTLTEKLLAIVKDIHQMGIVHRDLKLDNIMIVFEKYNDSTDKAQVFVIDFGLSYIETQEDIEIDWSKYDQEPHQTELEDSIGNRWYRVPQLDRQDVSRMTNKQKNDLFHVIRRSRTIDASSICAILFWMLTRIVPETNRDNKNLAPHQKNEKEIKNKIGGLVSTMTDLPNEARDTLTKQLELYLMTTFDKGFEFPERQWTIEQLDFRLQLIRNTLKLYSKSSATIKTLEDISKALANLDDTGARALSSSYESKSPLNKAASAFHFAKTKFIENHRSNYKWADESCQWLDDNQNLDERKHYDILTYYFLNRNWSIIICCTANVNEQGQSVHLSIGSIVHGLYIGIPIGEYPTNGILDKNDIYIKFERELKNLILLLYKRKAQICE</sequence>
<dbReference type="EMBL" id="CAJNOE010000051">
    <property type="protein sequence ID" value="CAF0817675.1"/>
    <property type="molecule type" value="Genomic_DNA"/>
</dbReference>
<organism evidence="3 5">
    <name type="scientific">Adineta steineri</name>
    <dbReference type="NCBI Taxonomy" id="433720"/>
    <lineage>
        <taxon>Eukaryota</taxon>
        <taxon>Metazoa</taxon>
        <taxon>Spiralia</taxon>
        <taxon>Gnathifera</taxon>
        <taxon>Rotifera</taxon>
        <taxon>Eurotatoria</taxon>
        <taxon>Bdelloidea</taxon>
        <taxon>Adinetida</taxon>
        <taxon>Adinetidae</taxon>
        <taxon>Adineta</taxon>
    </lineage>
</organism>
<protein>
    <recommendedName>
        <fullName evidence="2">Protein kinase domain-containing protein</fullName>
    </recommendedName>
</protein>
<feature type="region of interest" description="Disordered" evidence="1">
    <location>
        <begin position="87"/>
        <end position="147"/>
    </location>
</feature>
<dbReference type="Gene3D" id="1.10.510.10">
    <property type="entry name" value="Transferase(Phosphotransferase) domain 1"/>
    <property type="match status" value="1"/>
</dbReference>
<dbReference type="InterPro" id="IPR000719">
    <property type="entry name" value="Prot_kinase_dom"/>
</dbReference>
<feature type="compositionally biased region" description="Polar residues" evidence="1">
    <location>
        <begin position="112"/>
        <end position="129"/>
    </location>
</feature>
<evidence type="ECO:0000313" key="4">
    <source>
        <dbReference type="EMBL" id="CAF3637764.1"/>
    </source>
</evidence>
<dbReference type="SUPFAM" id="SSF56112">
    <property type="entry name" value="Protein kinase-like (PK-like)"/>
    <property type="match status" value="1"/>
</dbReference>
<dbReference type="Proteomes" id="UP000663868">
    <property type="component" value="Unassembled WGS sequence"/>
</dbReference>
<dbReference type="PROSITE" id="PS50011">
    <property type="entry name" value="PROTEIN_KINASE_DOM"/>
    <property type="match status" value="1"/>
</dbReference>
<dbReference type="EMBL" id="CAJOBB010000280">
    <property type="protein sequence ID" value="CAF3637764.1"/>
    <property type="molecule type" value="Genomic_DNA"/>
</dbReference>
<dbReference type="PROSITE" id="PS00108">
    <property type="entry name" value="PROTEIN_KINASE_ST"/>
    <property type="match status" value="1"/>
</dbReference>
<proteinExistence type="predicted"/>